<dbReference type="PANTHER" id="PTHR10900:SF77">
    <property type="entry name" value="FI19380P1"/>
    <property type="match status" value="1"/>
</dbReference>
<feature type="domain" description="FAS1" evidence="1">
    <location>
        <begin position="37"/>
        <end position="165"/>
    </location>
</feature>
<keyword evidence="3" id="KW-1185">Reference proteome</keyword>
<dbReference type="RefSeq" id="WP_244821591.1">
    <property type="nucleotide sequence ID" value="NZ_CP112998.1"/>
</dbReference>
<sequence>MKKNRFAGRCVRFFLGVVVFSTAVFSCKENSEDLIKPKTITDVLIENEQFSILWEIVTYAKMGDALRTDNLTFFAPDNDAFAKANISSSSKYTDQATAEAFIKNHIIAKEIIDYDNLKAGVKKSKNNKDLSITKIDSVVAINKSDIVKKNVNADNGIIHVIDSLVVN</sequence>
<evidence type="ECO:0000313" key="2">
    <source>
        <dbReference type="EMBL" id="WAC11674.1"/>
    </source>
</evidence>
<dbReference type="Proteomes" id="UP001164653">
    <property type="component" value="Chromosome"/>
</dbReference>
<proteinExistence type="predicted"/>
<evidence type="ECO:0000313" key="3">
    <source>
        <dbReference type="Proteomes" id="UP001164653"/>
    </source>
</evidence>
<dbReference type="PANTHER" id="PTHR10900">
    <property type="entry name" value="PERIOSTIN-RELATED"/>
    <property type="match status" value="1"/>
</dbReference>
<dbReference type="AlphaFoldDB" id="A0A9E8N855"/>
<dbReference type="SMART" id="SM00554">
    <property type="entry name" value="FAS1"/>
    <property type="match status" value="1"/>
</dbReference>
<dbReference type="InterPro" id="IPR036378">
    <property type="entry name" value="FAS1_dom_sf"/>
</dbReference>
<protein>
    <submittedName>
        <fullName evidence="2">Fasciclin domain-containing protein</fullName>
    </submittedName>
</protein>
<dbReference type="PROSITE" id="PS50213">
    <property type="entry name" value="FAS1"/>
    <property type="match status" value="1"/>
</dbReference>
<organism evidence="2 3">
    <name type="scientific">Dyadobacter pollutisoli</name>
    <dbReference type="NCBI Taxonomy" id="2910158"/>
    <lineage>
        <taxon>Bacteria</taxon>
        <taxon>Pseudomonadati</taxon>
        <taxon>Bacteroidota</taxon>
        <taxon>Cytophagia</taxon>
        <taxon>Cytophagales</taxon>
        <taxon>Spirosomataceae</taxon>
        <taxon>Dyadobacter</taxon>
    </lineage>
</organism>
<dbReference type="PROSITE" id="PS51257">
    <property type="entry name" value="PROKAR_LIPOPROTEIN"/>
    <property type="match status" value="1"/>
</dbReference>
<evidence type="ECO:0000259" key="1">
    <source>
        <dbReference type="PROSITE" id="PS50213"/>
    </source>
</evidence>
<dbReference type="InterPro" id="IPR000782">
    <property type="entry name" value="FAS1_domain"/>
</dbReference>
<name>A0A9E8N855_9BACT</name>
<dbReference type="KEGG" id="dpf:ON006_28570"/>
<dbReference type="EMBL" id="CP112998">
    <property type="protein sequence ID" value="WAC11674.1"/>
    <property type="molecule type" value="Genomic_DNA"/>
</dbReference>
<reference evidence="2" key="1">
    <citation type="submission" date="2022-11" db="EMBL/GenBank/DDBJ databases">
        <title>Dyadobacter pollutisoli sp. nov., isolated from plastic dumped soil.</title>
        <authorList>
            <person name="Kim J.M."/>
            <person name="Kim K.R."/>
            <person name="Lee J.K."/>
            <person name="Hao L."/>
            <person name="Jeon C.O."/>
        </authorList>
    </citation>
    <scope>NUCLEOTIDE SEQUENCE</scope>
    <source>
        <strain evidence="2">U1</strain>
    </source>
</reference>
<gene>
    <name evidence="2" type="ORF">ON006_28570</name>
</gene>
<dbReference type="Pfam" id="PF02469">
    <property type="entry name" value="Fasciclin"/>
    <property type="match status" value="1"/>
</dbReference>
<accession>A0A9E8N855</accession>
<dbReference type="SUPFAM" id="SSF82153">
    <property type="entry name" value="FAS1 domain"/>
    <property type="match status" value="1"/>
</dbReference>
<dbReference type="Gene3D" id="2.30.180.10">
    <property type="entry name" value="FAS1 domain"/>
    <property type="match status" value="1"/>
</dbReference>
<dbReference type="InterPro" id="IPR050904">
    <property type="entry name" value="Adhesion/Biosynth-related"/>
</dbReference>
<dbReference type="GO" id="GO:0005615">
    <property type="term" value="C:extracellular space"/>
    <property type="evidence" value="ECO:0007669"/>
    <property type="project" value="TreeGrafter"/>
</dbReference>